<organism evidence="2">
    <name type="scientific">Microbotryum lychnidis-dioicae (strain p1A1 Lamole / MvSl-1064)</name>
    <name type="common">Anther smut fungus</name>
    <dbReference type="NCBI Taxonomy" id="683840"/>
    <lineage>
        <taxon>Eukaryota</taxon>
        <taxon>Fungi</taxon>
        <taxon>Dikarya</taxon>
        <taxon>Basidiomycota</taxon>
        <taxon>Pucciniomycotina</taxon>
        <taxon>Microbotryomycetes</taxon>
        <taxon>Microbotryales</taxon>
        <taxon>Microbotryaceae</taxon>
        <taxon>Microbotryum</taxon>
    </lineage>
</organism>
<evidence type="ECO:0000313" key="3">
    <source>
        <dbReference type="EnsemblFungi" id="MVLG_03053T0"/>
    </source>
</evidence>
<gene>
    <name evidence="2" type="ORF">MVLG_03053</name>
</gene>
<sequence>MARSLSGSYTEGAIEGRRGRACASSIDDDDAARFRAESDEERPHVDFLPPTCSIHYCSQPIYPKCPTTVDEQNTNSSGGRQMNDGNASMSGDTSSRDNVNNEGDITNKSFSSSDASSDQFSADGASSATSAGQSGTAGGIGSTGKYSDVQGGSKYDNEQTETYSTSDNSGEGRGGAYESRSGGRNQGDDYATMSGDASSKPNVNNEFPSEDQDNANFKSSSSRTRESGNDYEGGGSYEGAKGYGQPRVEKDQATGDFQ</sequence>
<reference evidence="3" key="4">
    <citation type="submission" date="2015-06" db="UniProtKB">
        <authorList>
            <consortium name="EnsemblFungi"/>
        </authorList>
    </citation>
    <scope>IDENTIFICATION</scope>
</reference>
<name>U5H713_USTV1</name>
<evidence type="ECO:0000256" key="1">
    <source>
        <dbReference type="SAM" id="MobiDB-lite"/>
    </source>
</evidence>
<keyword evidence="4" id="KW-1185">Reference proteome</keyword>
<reference evidence="2 4" key="3">
    <citation type="journal article" date="2015" name="BMC Genomics">
        <title>Sex and parasites: genomic and transcriptomic analysis of Microbotryum lychnidis-dioicae, the biotrophic and plant-castrating anther smut fungus.</title>
        <authorList>
            <person name="Perlin M.H."/>
            <person name="Amselem J."/>
            <person name="Fontanillas E."/>
            <person name="Toh S.S."/>
            <person name="Chen Z."/>
            <person name="Goldberg J."/>
            <person name="Duplessis S."/>
            <person name="Henrissat B."/>
            <person name="Young S."/>
            <person name="Zeng Q."/>
            <person name="Aguileta G."/>
            <person name="Petit E."/>
            <person name="Badouin H."/>
            <person name="Andrews J."/>
            <person name="Razeeq D."/>
            <person name="Gabaldon T."/>
            <person name="Quesneville H."/>
            <person name="Giraud T."/>
            <person name="Hood M.E."/>
            <person name="Schultz D.J."/>
            <person name="Cuomo C.A."/>
        </authorList>
    </citation>
    <scope>NUCLEOTIDE SEQUENCE [LARGE SCALE GENOMIC DNA]</scope>
    <source>
        <strain evidence="4">p1A1 Lamole</strain>
        <strain evidence="2">P1A1 Lamole</strain>
    </source>
</reference>
<feature type="compositionally biased region" description="Polar residues" evidence="1">
    <location>
        <begin position="195"/>
        <end position="207"/>
    </location>
</feature>
<reference evidence="4" key="1">
    <citation type="submission" date="2010-11" db="EMBL/GenBank/DDBJ databases">
        <title>The genome sequence of Microbotryum violaceum strain p1A1 Lamole.</title>
        <authorList>
            <person name="Cuomo C."/>
            <person name="Perlin M."/>
            <person name="Young S.K."/>
            <person name="Zeng Q."/>
            <person name="Gargeya S."/>
            <person name="Alvarado L."/>
            <person name="Berlin A."/>
            <person name="Chapman S.B."/>
            <person name="Chen Z."/>
            <person name="Freedman E."/>
            <person name="Gellesch M."/>
            <person name="Goldberg J."/>
            <person name="Griggs A."/>
            <person name="Gujja S."/>
            <person name="Heilman E."/>
            <person name="Heiman D."/>
            <person name="Howarth C."/>
            <person name="Mehta T."/>
            <person name="Neiman D."/>
            <person name="Pearson M."/>
            <person name="Roberts A."/>
            <person name="Saif S."/>
            <person name="Shea T."/>
            <person name="Shenoy N."/>
            <person name="Sisk P."/>
            <person name="Stolte C."/>
            <person name="Sykes S."/>
            <person name="White J."/>
            <person name="Yandava C."/>
            <person name="Haas B."/>
            <person name="Nusbaum C."/>
            <person name="Birren B."/>
        </authorList>
    </citation>
    <scope>NUCLEOTIDE SEQUENCE [LARGE SCALE GENOMIC DNA]</scope>
    <source>
        <strain evidence="4">p1A1 Lamole</strain>
    </source>
</reference>
<feature type="compositionally biased region" description="Basic and acidic residues" evidence="1">
    <location>
        <begin position="247"/>
        <end position="258"/>
    </location>
</feature>
<dbReference type="OrthoDB" id="2526237at2759"/>
<protein>
    <submittedName>
        <fullName evidence="2 3">Uncharacterized protein</fullName>
    </submittedName>
</protein>
<dbReference type="AlphaFoldDB" id="U5H713"/>
<accession>U5H713</accession>
<feature type="region of interest" description="Disordered" evidence="1">
    <location>
        <begin position="63"/>
        <end position="258"/>
    </location>
</feature>
<feature type="compositionally biased region" description="Polar residues" evidence="1">
    <location>
        <begin position="69"/>
        <end position="108"/>
    </location>
</feature>
<dbReference type="InParanoid" id="U5H713"/>
<feature type="compositionally biased region" description="Polar residues" evidence="1">
    <location>
        <begin position="160"/>
        <end position="169"/>
    </location>
</feature>
<dbReference type="EMBL" id="AEIJ01000280">
    <property type="status" value="NOT_ANNOTATED_CDS"/>
    <property type="molecule type" value="Genomic_DNA"/>
</dbReference>
<evidence type="ECO:0000313" key="2">
    <source>
        <dbReference type="EMBL" id="KDE06707.1"/>
    </source>
</evidence>
<reference evidence="2" key="2">
    <citation type="submission" date="2010-11" db="EMBL/GenBank/DDBJ databases">
        <authorList>
            <consortium name="The Broad Institute Genome Sequencing Platform"/>
            <person name="Earl A."/>
            <person name="Ward D."/>
            <person name="Feldgarden M."/>
            <person name="Gevers D."/>
            <person name="Butler R."/>
            <person name="Young S.K."/>
            <person name="Zeng Q."/>
            <person name="Gargeya S."/>
            <person name="Fitzgerald M."/>
            <person name="Haas B."/>
            <person name="Abouelleil A."/>
            <person name="Alvarado L."/>
            <person name="Arachchi H.M."/>
            <person name="Berlin A."/>
            <person name="Brown A."/>
            <person name="Chapman S.B."/>
            <person name="Chen Z."/>
            <person name="Dunbar C."/>
            <person name="Freedman E."/>
            <person name="Gearin G."/>
            <person name="Gellesch M."/>
            <person name="Goldberg J."/>
            <person name="Griggs A."/>
            <person name="Gujja S."/>
            <person name="Heilman E."/>
            <person name="Heiman D."/>
            <person name="Howarth C."/>
            <person name="Larson L."/>
            <person name="Lui A."/>
            <person name="MacDonald P.J.P."/>
            <person name="Mehta T."/>
            <person name="Montmayeur A."/>
            <person name="Murphy C."/>
            <person name="Neiman D."/>
            <person name="Pearson M."/>
            <person name="Priest M."/>
            <person name="Roberts A."/>
            <person name="Saif S."/>
            <person name="Shea T."/>
            <person name="Shenoy N."/>
            <person name="Sisk P."/>
            <person name="Stolte C."/>
            <person name="Sykes S."/>
            <person name="White J."/>
            <person name="Yandava C."/>
            <person name="Wortman J."/>
            <person name="Nusbaum C."/>
            <person name="Birren B."/>
        </authorList>
    </citation>
    <scope>NUCLEOTIDE SEQUENCE</scope>
    <source>
        <strain evidence="2">P1A1 Lamole</strain>
    </source>
</reference>
<feature type="region of interest" description="Disordered" evidence="1">
    <location>
        <begin position="1"/>
        <end position="27"/>
    </location>
</feature>
<dbReference type="Proteomes" id="UP000017200">
    <property type="component" value="Unassembled WGS sequence"/>
</dbReference>
<dbReference type="EnsemblFungi" id="MVLG_03053T0">
    <property type="protein sequence ID" value="MVLG_03053T0"/>
    <property type="gene ID" value="MVLG_03053"/>
</dbReference>
<feature type="compositionally biased region" description="Low complexity" evidence="1">
    <location>
        <begin position="109"/>
        <end position="134"/>
    </location>
</feature>
<dbReference type="HOGENOM" id="CLU_1078468_0_0_1"/>
<evidence type="ECO:0000313" key="4">
    <source>
        <dbReference type="Proteomes" id="UP000017200"/>
    </source>
</evidence>
<proteinExistence type="predicted"/>
<dbReference type="EMBL" id="GL541668">
    <property type="protein sequence ID" value="KDE06707.1"/>
    <property type="molecule type" value="Genomic_DNA"/>
</dbReference>